<reference evidence="1" key="1">
    <citation type="submission" date="2013-08" db="EMBL/GenBank/DDBJ databases">
        <authorList>
            <person name="Mendez C."/>
            <person name="Richter M."/>
            <person name="Ferrer M."/>
            <person name="Sanchez J."/>
        </authorList>
    </citation>
    <scope>NUCLEOTIDE SEQUENCE</scope>
</reference>
<comment type="caution">
    <text evidence="1">The sequence shown here is derived from an EMBL/GenBank/DDBJ whole genome shotgun (WGS) entry which is preliminary data.</text>
</comment>
<accession>T1BE50</accession>
<sequence length="74" mass="8350">ESHGAARRLTTLDRLHKAMLMQANGASVPLRLLLQEETKRGPEFERLARSLTALYPKDSEERRLVEALALVIPN</sequence>
<protein>
    <submittedName>
        <fullName evidence="1">Uncharacterized protein</fullName>
    </submittedName>
</protein>
<dbReference type="AlphaFoldDB" id="T1BE50"/>
<feature type="non-terminal residue" evidence="1">
    <location>
        <position position="1"/>
    </location>
</feature>
<proteinExistence type="predicted"/>
<gene>
    <name evidence="1" type="ORF">B1B_04592</name>
</gene>
<name>T1BE50_9ZZZZ</name>
<organism evidence="1">
    <name type="scientific">mine drainage metagenome</name>
    <dbReference type="NCBI Taxonomy" id="410659"/>
    <lineage>
        <taxon>unclassified sequences</taxon>
        <taxon>metagenomes</taxon>
        <taxon>ecological metagenomes</taxon>
    </lineage>
</organism>
<dbReference type="EMBL" id="AUZY01002872">
    <property type="protein sequence ID" value="EQD71196.1"/>
    <property type="molecule type" value="Genomic_DNA"/>
</dbReference>
<reference evidence="1" key="2">
    <citation type="journal article" date="2014" name="ISME J.">
        <title>Microbial stratification in low pH oxic and suboxic macroscopic growths along an acid mine drainage.</title>
        <authorList>
            <person name="Mendez-Garcia C."/>
            <person name="Mesa V."/>
            <person name="Sprenger R.R."/>
            <person name="Richter M."/>
            <person name="Diez M.S."/>
            <person name="Solano J."/>
            <person name="Bargiela R."/>
            <person name="Golyshina O.V."/>
            <person name="Manteca A."/>
            <person name="Ramos J.L."/>
            <person name="Gallego J.R."/>
            <person name="Llorente I."/>
            <person name="Martins Dos Santos V.A."/>
            <person name="Jensen O.N."/>
            <person name="Pelaez A.I."/>
            <person name="Sanchez J."/>
            <person name="Ferrer M."/>
        </authorList>
    </citation>
    <scope>NUCLEOTIDE SEQUENCE</scope>
</reference>
<evidence type="ECO:0000313" key="1">
    <source>
        <dbReference type="EMBL" id="EQD71196.1"/>
    </source>
</evidence>